<evidence type="ECO:0008006" key="5">
    <source>
        <dbReference type="Google" id="ProtNLM"/>
    </source>
</evidence>
<feature type="compositionally biased region" description="Low complexity" evidence="1">
    <location>
        <begin position="97"/>
        <end position="107"/>
    </location>
</feature>
<keyword evidence="4" id="KW-1185">Reference proteome</keyword>
<dbReference type="RefSeq" id="WP_379290408.1">
    <property type="nucleotide sequence ID" value="NZ_JBHTIU010000081.1"/>
</dbReference>
<feature type="chain" id="PRO_5045576158" description="Copper amine oxidase-like N-terminal domain-containing protein" evidence="2">
    <location>
        <begin position="23"/>
        <end position="367"/>
    </location>
</feature>
<name>A0ABW3DD34_9BACL</name>
<feature type="region of interest" description="Disordered" evidence="1">
    <location>
        <begin position="88"/>
        <end position="112"/>
    </location>
</feature>
<protein>
    <recommendedName>
        <fullName evidence="5">Copper amine oxidase-like N-terminal domain-containing protein</fullName>
    </recommendedName>
</protein>
<gene>
    <name evidence="3" type="ORF">ACFQ03_19845</name>
</gene>
<keyword evidence="2" id="KW-0732">Signal</keyword>
<evidence type="ECO:0000313" key="3">
    <source>
        <dbReference type="EMBL" id="MFD0871395.1"/>
    </source>
</evidence>
<proteinExistence type="predicted"/>
<evidence type="ECO:0000313" key="4">
    <source>
        <dbReference type="Proteomes" id="UP001597120"/>
    </source>
</evidence>
<comment type="caution">
    <text evidence="3">The sequence shown here is derived from an EMBL/GenBank/DDBJ whole genome shotgun (WGS) entry which is preliminary data.</text>
</comment>
<dbReference type="Proteomes" id="UP001597120">
    <property type="component" value="Unassembled WGS sequence"/>
</dbReference>
<accession>A0ABW3DD34</accession>
<evidence type="ECO:0000256" key="1">
    <source>
        <dbReference type="SAM" id="MobiDB-lite"/>
    </source>
</evidence>
<sequence length="367" mass="41090">MKKFVTGLLVGACLTLGTTALAATVKQYILTEPTYPIFVNGTEYKDSENPVLNYEGSTYIPLAKIGDLTGVDYHWNNELGRVEINTDGQVSTEGDKAASAGSSSSSGTGMNRELAEREAIANLNKNNEVKYELPKGLVEQGGMVFLYAYDAAGNFRGQFTDEDDTVLVMSRLEKRSELPPTLSEGWISSGLLAKIYDSRVEFNNDVMVFKTNPFVLNEKEYFRFVLAPDWKTKVISKTSNDIRVKTFSYETGITDEWVTEETLERFTNVEILGGVGPEVSPGIYKAVSYFYTKDEKGDRKLLYEITWPNGKTKDGEIQNMDGIRVEYGGSRVYYNTEDLKKLGILQSERGYSPYYNIEDLQKAGILQ</sequence>
<organism evidence="3 4">
    <name type="scientific">Paenibacillus residui</name>
    <dbReference type="NCBI Taxonomy" id="629724"/>
    <lineage>
        <taxon>Bacteria</taxon>
        <taxon>Bacillati</taxon>
        <taxon>Bacillota</taxon>
        <taxon>Bacilli</taxon>
        <taxon>Bacillales</taxon>
        <taxon>Paenibacillaceae</taxon>
        <taxon>Paenibacillus</taxon>
    </lineage>
</organism>
<dbReference type="EMBL" id="JBHTIU010000081">
    <property type="protein sequence ID" value="MFD0871395.1"/>
    <property type="molecule type" value="Genomic_DNA"/>
</dbReference>
<evidence type="ECO:0000256" key="2">
    <source>
        <dbReference type="SAM" id="SignalP"/>
    </source>
</evidence>
<reference evidence="4" key="1">
    <citation type="journal article" date="2019" name="Int. J. Syst. Evol. Microbiol.">
        <title>The Global Catalogue of Microorganisms (GCM) 10K type strain sequencing project: providing services to taxonomists for standard genome sequencing and annotation.</title>
        <authorList>
            <consortium name="The Broad Institute Genomics Platform"/>
            <consortium name="The Broad Institute Genome Sequencing Center for Infectious Disease"/>
            <person name="Wu L."/>
            <person name="Ma J."/>
        </authorList>
    </citation>
    <scope>NUCLEOTIDE SEQUENCE [LARGE SCALE GENOMIC DNA]</scope>
    <source>
        <strain evidence="4">CCUG 57263</strain>
    </source>
</reference>
<feature type="signal peptide" evidence="2">
    <location>
        <begin position="1"/>
        <end position="22"/>
    </location>
</feature>